<reference evidence="6 7" key="1">
    <citation type="submission" date="2022-07" db="EMBL/GenBank/DDBJ databases">
        <authorList>
            <person name="Criscuolo A."/>
        </authorList>
    </citation>
    <scope>NUCLEOTIDE SEQUENCE [LARGE SCALE GENOMIC DNA]</scope>
    <source>
        <strain evidence="7">CIP 111951</strain>
    </source>
</reference>
<comment type="subcellular location">
    <subcellularLocation>
        <location evidence="1 5">Bacterial flagellum basal body</location>
    </subcellularLocation>
</comment>
<name>A0ABM9GEK7_9GAMM</name>
<organism evidence="6 7">
    <name type="scientific">Pseudoalteromonas holothuriae</name>
    <dbReference type="NCBI Taxonomy" id="2963714"/>
    <lineage>
        <taxon>Bacteria</taxon>
        <taxon>Pseudomonadati</taxon>
        <taxon>Pseudomonadota</taxon>
        <taxon>Gammaproteobacteria</taxon>
        <taxon>Alteromonadales</taxon>
        <taxon>Pseudoalteromonadaceae</taxon>
        <taxon>Pseudoalteromonas</taxon>
    </lineage>
</organism>
<keyword evidence="4 5" id="KW-0975">Bacterial flagellum</keyword>
<evidence type="ECO:0000256" key="4">
    <source>
        <dbReference type="ARBA" id="ARBA00023143"/>
    </source>
</evidence>
<evidence type="ECO:0000256" key="1">
    <source>
        <dbReference type="ARBA" id="ARBA00004117"/>
    </source>
</evidence>
<evidence type="ECO:0000313" key="6">
    <source>
        <dbReference type="EMBL" id="CAH9051035.1"/>
    </source>
</evidence>
<dbReference type="PANTHER" id="PTHR34653">
    <property type="match status" value="1"/>
</dbReference>
<dbReference type="Proteomes" id="UP001152485">
    <property type="component" value="Unassembled WGS sequence"/>
</dbReference>
<keyword evidence="6" id="KW-0282">Flagellum</keyword>
<dbReference type="Pfam" id="PF02049">
    <property type="entry name" value="FliE"/>
    <property type="match status" value="1"/>
</dbReference>
<keyword evidence="6" id="KW-0969">Cilium</keyword>
<dbReference type="HAMAP" id="MF_00724">
    <property type="entry name" value="FliE"/>
    <property type="match status" value="1"/>
</dbReference>
<evidence type="ECO:0000313" key="7">
    <source>
        <dbReference type="Proteomes" id="UP001152485"/>
    </source>
</evidence>
<evidence type="ECO:0000256" key="5">
    <source>
        <dbReference type="HAMAP-Rule" id="MF_00724"/>
    </source>
</evidence>
<keyword evidence="6" id="KW-0966">Cell projection</keyword>
<comment type="caution">
    <text evidence="6">The sequence shown here is derived from an EMBL/GenBank/DDBJ whole genome shotgun (WGS) entry which is preliminary data.</text>
</comment>
<dbReference type="NCBIfam" id="TIGR00205">
    <property type="entry name" value="fliE"/>
    <property type="match status" value="1"/>
</dbReference>
<dbReference type="RefSeq" id="WP_261591515.1">
    <property type="nucleotide sequence ID" value="NZ_CAMAPD010000001.1"/>
</dbReference>
<comment type="similarity">
    <text evidence="2 5">Belongs to the FliE family.</text>
</comment>
<protein>
    <recommendedName>
        <fullName evidence="3 5">Flagellar hook-basal body complex protein FliE</fullName>
    </recommendedName>
</protein>
<proteinExistence type="inferred from homology"/>
<evidence type="ECO:0000256" key="2">
    <source>
        <dbReference type="ARBA" id="ARBA00009272"/>
    </source>
</evidence>
<evidence type="ECO:0000256" key="3">
    <source>
        <dbReference type="ARBA" id="ARBA00018024"/>
    </source>
</evidence>
<dbReference type="InterPro" id="IPR001624">
    <property type="entry name" value="FliE"/>
</dbReference>
<dbReference type="EMBL" id="CAMAPD010000001">
    <property type="protein sequence ID" value="CAH9051035.1"/>
    <property type="molecule type" value="Genomic_DNA"/>
</dbReference>
<dbReference type="PANTHER" id="PTHR34653:SF1">
    <property type="entry name" value="FLAGELLAR HOOK-BASAL BODY COMPLEX PROTEIN FLIE"/>
    <property type="match status" value="1"/>
</dbReference>
<sequence>MEVLAIGSTELVKTSDVAELVSTQPQSVFMDTMLAQVAQLNGNLVEANSIVDRVAMGESIPSHEIMIAMEKARLELNMAVQVRNKLLDVYQEITKMQI</sequence>
<accession>A0ABM9GEK7</accession>
<gene>
    <name evidence="6" type="primary">fliE_1</name>
    <name evidence="5" type="synonym">fliE</name>
    <name evidence="6" type="ORF">PSECIP111951_00315</name>
</gene>
<dbReference type="PRINTS" id="PR01006">
    <property type="entry name" value="FLGHOOKFLIE"/>
</dbReference>